<evidence type="ECO:0000256" key="1">
    <source>
        <dbReference type="ARBA" id="ARBA00004123"/>
    </source>
</evidence>
<keyword evidence="3" id="KW-0302">Gap protein</keyword>
<reference evidence="15" key="1">
    <citation type="submission" date="2022-01" db="EMBL/GenBank/DDBJ databases">
        <authorList>
            <person name="King R."/>
        </authorList>
    </citation>
    <scope>NUCLEOTIDE SEQUENCE</scope>
</reference>
<gene>
    <name evidence="15" type="ORF">PHAECO_LOCUS5075</name>
</gene>
<evidence type="ECO:0000256" key="2">
    <source>
        <dbReference type="ARBA" id="ARBA00006991"/>
    </source>
</evidence>
<keyword evidence="9" id="KW-0539">Nucleus</keyword>
<feature type="region of interest" description="Disordered" evidence="13">
    <location>
        <begin position="24"/>
        <end position="49"/>
    </location>
</feature>
<evidence type="ECO:0000256" key="8">
    <source>
        <dbReference type="ARBA" id="ARBA00023125"/>
    </source>
</evidence>
<dbReference type="SUPFAM" id="SSF57667">
    <property type="entry name" value="beta-beta-alpha zinc fingers"/>
    <property type="match status" value="3"/>
</dbReference>
<feature type="domain" description="C2H2-type" evidence="14">
    <location>
        <begin position="210"/>
        <end position="237"/>
    </location>
</feature>
<keyword evidence="8" id="KW-0238">DNA-binding</keyword>
<keyword evidence="4" id="KW-0479">Metal-binding</keyword>
<evidence type="ECO:0000256" key="10">
    <source>
        <dbReference type="ARBA" id="ARBA00023843"/>
    </source>
</evidence>
<accession>A0A9N9SHB5</accession>
<keyword evidence="3" id="KW-0217">Developmental protein</keyword>
<proteinExistence type="inferred from homology"/>
<evidence type="ECO:0000256" key="5">
    <source>
        <dbReference type="ARBA" id="ARBA00022737"/>
    </source>
</evidence>
<dbReference type="InterPro" id="IPR036236">
    <property type="entry name" value="Znf_C2H2_sf"/>
</dbReference>
<evidence type="ECO:0000256" key="7">
    <source>
        <dbReference type="ARBA" id="ARBA00022833"/>
    </source>
</evidence>
<dbReference type="InterPro" id="IPR013087">
    <property type="entry name" value="Znf_C2H2_type"/>
</dbReference>
<dbReference type="GO" id="GO:0008270">
    <property type="term" value="F:zinc ion binding"/>
    <property type="evidence" value="ECO:0007669"/>
    <property type="project" value="UniProtKB-KW"/>
</dbReference>
<dbReference type="PROSITE" id="PS00028">
    <property type="entry name" value="ZINC_FINGER_C2H2_1"/>
    <property type="match status" value="4"/>
</dbReference>
<dbReference type="Pfam" id="PF00096">
    <property type="entry name" value="zf-C2H2"/>
    <property type="match status" value="2"/>
</dbReference>
<evidence type="ECO:0000313" key="16">
    <source>
        <dbReference type="Proteomes" id="UP001153737"/>
    </source>
</evidence>
<dbReference type="FunFam" id="3.30.160.60:FF:000870">
    <property type="entry name" value="zinc finger protein 197 isoform X1"/>
    <property type="match status" value="1"/>
</dbReference>
<dbReference type="FunFam" id="3.30.160.60:FF:001954">
    <property type="entry name" value="Zinc finger protein 787"/>
    <property type="match status" value="1"/>
</dbReference>
<keyword evidence="7" id="KW-0862">Zinc</keyword>
<keyword evidence="16" id="KW-1185">Reference proteome</keyword>
<evidence type="ECO:0000256" key="9">
    <source>
        <dbReference type="ARBA" id="ARBA00023242"/>
    </source>
</evidence>
<dbReference type="OrthoDB" id="8117402at2759"/>
<evidence type="ECO:0000256" key="13">
    <source>
        <dbReference type="SAM" id="MobiDB-lite"/>
    </source>
</evidence>
<dbReference type="AlphaFoldDB" id="A0A9N9SHB5"/>
<feature type="domain" description="C2H2-type" evidence="14">
    <location>
        <begin position="238"/>
        <end position="266"/>
    </location>
</feature>
<reference evidence="15" key="2">
    <citation type="submission" date="2022-10" db="EMBL/GenBank/DDBJ databases">
        <authorList>
            <consortium name="ENA_rothamsted_submissions"/>
            <consortium name="culmorum"/>
            <person name="King R."/>
        </authorList>
    </citation>
    <scope>NUCLEOTIDE SEQUENCE</scope>
</reference>
<feature type="domain" description="C2H2-type" evidence="14">
    <location>
        <begin position="182"/>
        <end position="209"/>
    </location>
</feature>
<dbReference type="GO" id="GO:0000981">
    <property type="term" value="F:DNA-binding transcription factor activity, RNA polymerase II-specific"/>
    <property type="evidence" value="ECO:0007669"/>
    <property type="project" value="TreeGrafter"/>
</dbReference>
<keyword evidence="6 12" id="KW-0863">Zinc-finger</keyword>
<dbReference type="PANTHER" id="PTHR23235">
    <property type="entry name" value="KRUEPPEL-LIKE TRANSCRIPTION FACTOR"/>
    <property type="match status" value="1"/>
</dbReference>
<dbReference type="Pfam" id="PF13465">
    <property type="entry name" value="zf-H2C2_2"/>
    <property type="match status" value="1"/>
</dbReference>
<evidence type="ECO:0000256" key="3">
    <source>
        <dbReference type="ARBA" id="ARBA00022492"/>
    </source>
</evidence>
<dbReference type="PROSITE" id="PS50157">
    <property type="entry name" value="ZINC_FINGER_C2H2_2"/>
    <property type="match status" value="4"/>
</dbReference>
<name>A0A9N9SHB5_PHACE</name>
<comment type="subcellular location">
    <subcellularLocation>
        <location evidence="1">Nucleus</location>
    </subcellularLocation>
</comment>
<organism evidence="15 16">
    <name type="scientific">Phaedon cochleariae</name>
    <name type="common">Mustard beetle</name>
    <dbReference type="NCBI Taxonomy" id="80249"/>
    <lineage>
        <taxon>Eukaryota</taxon>
        <taxon>Metazoa</taxon>
        <taxon>Ecdysozoa</taxon>
        <taxon>Arthropoda</taxon>
        <taxon>Hexapoda</taxon>
        <taxon>Insecta</taxon>
        <taxon>Pterygota</taxon>
        <taxon>Neoptera</taxon>
        <taxon>Endopterygota</taxon>
        <taxon>Coleoptera</taxon>
        <taxon>Polyphaga</taxon>
        <taxon>Cucujiformia</taxon>
        <taxon>Chrysomeloidea</taxon>
        <taxon>Chrysomelidae</taxon>
        <taxon>Chrysomelinae</taxon>
        <taxon>Chrysomelini</taxon>
        <taxon>Phaedon</taxon>
    </lineage>
</organism>
<dbReference type="FunFam" id="3.30.160.60:FF:000145">
    <property type="entry name" value="Zinc finger protein 574"/>
    <property type="match status" value="1"/>
</dbReference>
<keyword evidence="5" id="KW-0677">Repeat</keyword>
<dbReference type="Gene3D" id="3.30.160.60">
    <property type="entry name" value="Classic Zinc Finger"/>
    <property type="match status" value="4"/>
</dbReference>
<dbReference type="PANTHER" id="PTHR23235:SF142">
    <property type="entry name" value="ZINC FINGER PROTEIN 384"/>
    <property type="match status" value="1"/>
</dbReference>
<dbReference type="FunFam" id="3.30.160.60:FF:000303">
    <property type="entry name" value="Zinc finger protein 41"/>
    <property type="match status" value="1"/>
</dbReference>
<comment type="function">
    <text evidence="11">Krueppel is a gap class segmentation protein.</text>
</comment>
<dbReference type="SMART" id="SM00355">
    <property type="entry name" value="ZnF_C2H2"/>
    <property type="match status" value="5"/>
</dbReference>
<feature type="domain" description="C2H2-type" evidence="14">
    <location>
        <begin position="154"/>
        <end position="181"/>
    </location>
</feature>
<dbReference type="GO" id="GO:0035282">
    <property type="term" value="P:segmentation"/>
    <property type="evidence" value="ECO:0007669"/>
    <property type="project" value="UniProtKB-KW"/>
</dbReference>
<evidence type="ECO:0000256" key="6">
    <source>
        <dbReference type="ARBA" id="ARBA00022771"/>
    </source>
</evidence>
<comment type="similarity">
    <text evidence="2">Belongs to the krueppel C2H2-type zinc-finger protein family.</text>
</comment>
<evidence type="ECO:0000256" key="4">
    <source>
        <dbReference type="ARBA" id="ARBA00022723"/>
    </source>
</evidence>
<dbReference type="Proteomes" id="UP001153737">
    <property type="component" value="Chromosome 15"/>
</dbReference>
<evidence type="ECO:0000313" key="15">
    <source>
        <dbReference type="EMBL" id="CAG9817140.1"/>
    </source>
</evidence>
<evidence type="ECO:0000256" key="12">
    <source>
        <dbReference type="PROSITE-ProRule" id="PRU00042"/>
    </source>
</evidence>
<sequence>MDYSEDGTDDFHRSLEPMVIINDEESIEQEELKADESDPLATGDPAEDELINSIGPEISIIPVKRKRSQYKMDIFEREYSPSCDGTFEVHGIIRPSREKVRRISVDEAQNAADTYARRKSNPLEKCPVCKKYFRRLKTHLIKHDMIMRSPEEILFCTLCQKSFNSQSNLAIHMRTHNGMRPYICEVCQKTFSQSCNLVNHMRVHTGEKPFKCPHCDRAFTQSGNLNNHIRLHTDEKPFKCHFCSKAFVQSGNLSSHIRNNHKFETNTFNTIALTQFV</sequence>
<protein>
    <recommendedName>
        <fullName evidence="10">Protein krueppel</fullName>
    </recommendedName>
</protein>
<evidence type="ECO:0000259" key="14">
    <source>
        <dbReference type="PROSITE" id="PS50157"/>
    </source>
</evidence>
<evidence type="ECO:0000256" key="11">
    <source>
        <dbReference type="ARBA" id="ARBA00053345"/>
    </source>
</evidence>
<dbReference type="GO" id="GO:0005634">
    <property type="term" value="C:nucleus"/>
    <property type="evidence" value="ECO:0007669"/>
    <property type="project" value="UniProtKB-SubCell"/>
</dbReference>
<dbReference type="EMBL" id="OU896721">
    <property type="protein sequence ID" value="CAG9817140.1"/>
    <property type="molecule type" value="Genomic_DNA"/>
</dbReference>
<dbReference type="GO" id="GO:0000978">
    <property type="term" value="F:RNA polymerase II cis-regulatory region sequence-specific DNA binding"/>
    <property type="evidence" value="ECO:0007669"/>
    <property type="project" value="TreeGrafter"/>
</dbReference>